<feature type="compositionally biased region" description="Basic and acidic residues" evidence="1">
    <location>
        <begin position="47"/>
        <end position="60"/>
    </location>
</feature>
<keyword evidence="3" id="KW-1185">Reference proteome</keyword>
<evidence type="ECO:0000313" key="2">
    <source>
        <dbReference type="EMBL" id="MCF2949769.1"/>
    </source>
</evidence>
<comment type="caution">
    <text evidence="2">The sequence shown here is derived from an EMBL/GenBank/DDBJ whole genome shotgun (WGS) entry which is preliminary data.</text>
</comment>
<dbReference type="Proteomes" id="UP001521137">
    <property type="component" value="Unassembled WGS sequence"/>
</dbReference>
<gene>
    <name evidence="2" type="ORF">L0668_16745</name>
</gene>
<name>A0ABS9DA16_9ALTE</name>
<evidence type="ECO:0000256" key="1">
    <source>
        <dbReference type="SAM" id="MobiDB-lite"/>
    </source>
</evidence>
<dbReference type="RefSeq" id="WP_235313871.1">
    <property type="nucleotide sequence ID" value="NZ_JAKGAS010000010.1"/>
</dbReference>
<reference evidence="2 3" key="1">
    <citation type="submission" date="2022-01" db="EMBL/GenBank/DDBJ databases">
        <title>Paraglaciecola sp. G1-23.</title>
        <authorList>
            <person name="Jin M.S."/>
            <person name="Han D.M."/>
            <person name="Kim H.M."/>
            <person name="Jeon C.O."/>
        </authorList>
    </citation>
    <scope>NUCLEOTIDE SEQUENCE [LARGE SCALE GENOMIC DNA]</scope>
    <source>
        <strain evidence="2 3">G1-23</strain>
    </source>
</reference>
<feature type="compositionally biased region" description="Basic and acidic residues" evidence="1">
    <location>
        <begin position="15"/>
        <end position="35"/>
    </location>
</feature>
<feature type="region of interest" description="Disordered" evidence="1">
    <location>
        <begin position="1"/>
        <end position="70"/>
    </location>
</feature>
<protein>
    <submittedName>
        <fullName evidence="2">Uncharacterized protein</fullName>
    </submittedName>
</protein>
<sequence>MSIDSFSSNAVRVLEVPRHSRDKPRDVKSVSDKNENPSQSQVTIIRPGDEESLKKAETFRSKSQSHSGKTLIEQQAIDAYQSIEKDQQRQNIQMLLGVDTFV</sequence>
<evidence type="ECO:0000313" key="3">
    <source>
        <dbReference type="Proteomes" id="UP001521137"/>
    </source>
</evidence>
<proteinExistence type="predicted"/>
<dbReference type="EMBL" id="JAKGAS010000010">
    <property type="protein sequence ID" value="MCF2949769.1"/>
    <property type="molecule type" value="Genomic_DNA"/>
</dbReference>
<feature type="compositionally biased region" description="Polar residues" evidence="1">
    <location>
        <begin position="1"/>
        <end position="10"/>
    </location>
</feature>
<accession>A0ABS9DA16</accession>
<organism evidence="2 3">
    <name type="scientific">Paraglaciecola algarum</name>
    <dbReference type="NCBI Taxonomy" id="3050085"/>
    <lineage>
        <taxon>Bacteria</taxon>
        <taxon>Pseudomonadati</taxon>
        <taxon>Pseudomonadota</taxon>
        <taxon>Gammaproteobacteria</taxon>
        <taxon>Alteromonadales</taxon>
        <taxon>Alteromonadaceae</taxon>
        <taxon>Paraglaciecola</taxon>
    </lineage>
</organism>